<dbReference type="GO" id="GO:0006814">
    <property type="term" value="P:sodium ion transport"/>
    <property type="evidence" value="ECO:0007669"/>
    <property type="project" value="InterPro"/>
</dbReference>
<evidence type="ECO:0000256" key="3">
    <source>
        <dbReference type="ARBA" id="ARBA00022989"/>
    </source>
</evidence>
<feature type="transmembrane region" description="Helical" evidence="5">
    <location>
        <begin position="332"/>
        <end position="352"/>
    </location>
</feature>
<dbReference type="PROSITE" id="PS50850">
    <property type="entry name" value="MFS"/>
    <property type="match status" value="1"/>
</dbReference>
<dbReference type="Gene3D" id="1.20.1250.20">
    <property type="entry name" value="MFS general substrate transporter like domains"/>
    <property type="match status" value="1"/>
</dbReference>
<dbReference type="NCBIfam" id="TIGR00792">
    <property type="entry name" value="gph"/>
    <property type="match status" value="1"/>
</dbReference>
<name>A0A2N5X5B3_9GAMM</name>
<keyword evidence="2 5" id="KW-0812">Transmembrane</keyword>
<dbReference type="Pfam" id="PF13347">
    <property type="entry name" value="MFS_2"/>
    <property type="match status" value="1"/>
</dbReference>
<organism evidence="7 8">
    <name type="scientific">Pseudohalioglobus lutimaris</name>
    <dbReference type="NCBI Taxonomy" id="1737061"/>
    <lineage>
        <taxon>Bacteria</taxon>
        <taxon>Pseudomonadati</taxon>
        <taxon>Pseudomonadota</taxon>
        <taxon>Gammaproteobacteria</taxon>
        <taxon>Cellvibrionales</taxon>
        <taxon>Halieaceae</taxon>
        <taxon>Pseudohalioglobus</taxon>
    </lineage>
</organism>
<sequence length="459" mass="50615">MKNKSNTAPLSFREKVGYGLGDMASNFYMGFFGLFLLYYYTDVFGISPSAAATMLLVTKIVDAISDPAMGLIADRTSSRWGRYRPYLLWVAIPYALLGYLLFLGPDFSATGKLIYAYVTYTLVMLAYTAINVPYSALLAVISPVSEERTKATQFRFVFASLGTLCVGAFATPLVHLLGGDDELLGFRLTIILFAVLSVLVFWITFATTRERVTPVKHDSSIRDDFSALLQNRSWVILVMTGILVVIGLIARFASIVFYLKYYLGEDGSRSFLIFDATAILTSCGLIGQLIGALMTPMLARRFEKHHLVIVMNLFHAVLLGVCYVIPREEFALITVVHSFGVMTFGVIITLLFSMYTDCAEYGEWKTGKQTAGLTVSASMFSLKFGSAVGGALPGFMLAWYGFVANEAQSEQALSGIRLMFNALPAVFFLAGGLLMVFYRIDKAAIAIVERDLHQRRSGV</sequence>
<reference evidence="7 8" key="1">
    <citation type="submission" date="2018-01" db="EMBL/GenBank/DDBJ databases">
        <title>The draft genome sequence of Halioglobus lutimaris HF004.</title>
        <authorList>
            <person name="Du Z.-J."/>
            <person name="Shi M.-J."/>
        </authorList>
    </citation>
    <scope>NUCLEOTIDE SEQUENCE [LARGE SCALE GENOMIC DNA]</scope>
    <source>
        <strain evidence="7 8">HF004</strain>
    </source>
</reference>
<dbReference type="EMBL" id="PKUS01000005">
    <property type="protein sequence ID" value="PLW69667.1"/>
    <property type="molecule type" value="Genomic_DNA"/>
</dbReference>
<dbReference type="InterPro" id="IPR039672">
    <property type="entry name" value="MFS_2"/>
</dbReference>
<dbReference type="InterPro" id="IPR001927">
    <property type="entry name" value="Na/Gal_symport"/>
</dbReference>
<dbReference type="Proteomes" id="UP000235005">
    <property type="component" value="Unassembled WGS sequence"/>
</dbReference>
<keyword evidence="3 5" id="KW-1133">Transmembrane helix</keyword>
<evidence type="ECO:0000256" key="4">
    <source>
        <dbReference type="ARBA" id="ARBA00023136"/>
    </source>
</evidence>
<feature type="transmembrane region" description="Helical" evidence="5">
    <location>
        <begin position="156"/>
        <end position="178"/>
    </location>
</feature>
<evidence type="ECO:0000313" key="7">
    <source>
        <dbReference type="EMBL" id="PLW69667.1"/>
    </source>
</evidence>
<dbReference type="SUPFAM" id="SSF103473">
    <property type="entry name" value="MFS general substrate transporter"/>
    <property type="match status" value="1"/>
</dbReference>
<feature type="transmembrane region" description="Helical" evidence="5">
    <location>
        <begin position="422"/>
        <end position="440"/>
    </location>
</feature>
<feature type="transmembrane region" description="Helical" evidence="5">
    <location>
        <begin position="86"/>
        <end position="102"/>
    </location>
</feature>
<feature type="domain" description="Major facilitator superfamily (MFS) profile" evidence="6">
    <location>
        <begin position="14"/>
        <end position="443"/>
    </location>
</feature>
<gene>
    <name evidence="7" type="ORF">C0039_06575</name>
</gene>
<dbReference type="GO" id="GO:0008643">
    <property type="term" value="P:carbohydrate transport"/>
    <property type="evidence" value="ECO:0007669"/>
    <property type="project" value="InterPro"/>
</dbReference>
<dbReference type="AlphaFoldDB" id="A0A2N5X5B3"/>
<accession>A0A2N5X5B3</accession>
<dbReference type="OrthoDB" id="181905at2"/>
<feature type="transmembrane region" description="Helical" evidence="5">
    <location>
        <begin position="114"/>
        <end position="144"/>
    </location>
</feature>
<evidence type="ECO:0000313" key="8">
    <source>
        <dbReference type="Proteomes" id="UP000235005"/>
    </source>
</evidence>
<dbReference type="PANTHER" id="PTHR11328:SF24">
    <property type="entry name" value="MAJOR FACILITATOR SUPERFAMILY (MFS) PROFILE DOMAIN-CONTAINING PROTEIN"/>
    <property type="match status" value="1"/>
</dbReference>
<dbReference type="RefSeq" id="WP_101517624.1">
    <property type="nucleotide sequence ID" value="NZ_PKUS01000005.1"/>
</dbReference>
<keyword evidence="4 5" id="KW-0472">Membrane</keyword>
<feature type="transmembrane region" description="Helical" evidence="5">
    <location>
        <begin position="46"/>
        <end position="65"/>
    </location>
</feature>
<dbReference type="PANTHER" id="PTHR11328">
    <property type="entry name" value="MAJOR FACILITATOR SUPERFAMILY DOMAIN-CONTAINING PROTEIN"/>
    <property type="match status" value="1"/>
</dbReference>
<proteinExistence type="inferred from homology"/>
<dbReference type="InterPro" id="IPR036259">
    <property type="entry name" value="MFS_trans_sf"/>
</dbReference>
<evidence type="ECO:0000259" key="6">
    <source>
        <dbReference type="PROSITE" id="PS50850"/>
    </source>
</evidence>
<evidence type="ECO:0000256" key="2">
    <source>
        <dbReference type="ARBA" id="ARBA00022692"/>
    </source>
</evidence>
<feature type="transmembrane region" description="Helical" evidence="5">
    <location>
        <begin position="20"/>
        <end position="40"/>
    </location>
</feature>
<dbReference type="GO" id="GO:0015293">
    <property type="term" value="F:symporter activity"/>
    <property type="evidence" value="ECO:0007669"/>
    <property type="project" value="InterPro"/>
</dbReference>
<feature type="transmembrane region" description="Helical" evidence="5">
    <location>
        <begin position="271"/>
        <end position="295"/>
    </location>
</feature>
<evidence type="ECO:0000256" key="1">
    <source>
        <dbReference type="ARBA" id="ARBA00009617"/>
    </source>
</evidence>
<comment type="caution">
    <text evidence="7">The sequence shown here is derived from an EMBL/GenBank/DDBJ whole genome shotgun (WGS) entry which is preliminary data.</text>
</comment>
<feature type="transmembrane region" description="Helical" evidence="5">
    <location>
        <begin position="234"/>
        <end position="259"/>
    </location>
</feature>
<dbReference type="InterPro" id="IPR020846">
    <property type="entry name" value="MFS_dom"/>
</dbReference>
<keyword evidence="8" id="KW-1185">Reference proteome</keyword>
<feature type="transmembrane region" description="Helical" evidence="5">
    <location>
        <begin position="184"/>
        <end position="206"/>
    </location>
</feature>
<dbReference type="CDD" id="cd17332">
    <property type="entry name" value="MFS_MelB_like"/>
    <property type="match status" value="1"/>
</dbReference>
<feature type="transmembrane region" description="Helical" evidence="5">
    <location>
        <begin position="307"/>
        <end position="326"/>
    </location>
</feature>
<dbReference type="GO" id="GO:0005886">
    <property type="term" value="C:plasma membrane"/>
    <property type="evidence" value="ECO:0007669"/>
    <property type="project" value="TreeGrafter"/>
</dbReference>
<comment type="similarity">
    <text evidence="1">Belongs to the sodium:galactoside symporter (TC 2.A.2) family.</text>
</comment>
<evidence type="ECO:0000256" key="5">
    <source>
        <dbReference type="SAM" id="Phobius"/>
    </source>
</evidence>
<protein>
    <submittedName>
        <fullName evidence="7">MFS transporter</fullName>
    </submittedName>
</protein>
<feature type="transmembrane region" description="Helical" evidence="5">
    <location>
        <begin position="373"/>
        <end position="402"/>
    </location>
</feature>